<sequence length="92" mass="11402">MIPACVWWTIWRERNDRCFENRDNNLQEVKLKCILLFCFWCTNVYSNDTESIIDCKKKKKKMMHISSMSRKVMEWIYQCLREASEEKKEKRR</sequence>
<dbReference type="OrthoDB" id="929445at2759"/>
<dbReference type="AlphaFoldDB" id="A0A9J5XSF8"/>
<comment type="caution">
    <text evidence="1">The sequence shown here is derived from an EMBL/GenBank/DDBJ whole genome shotgun (WGS) entry which is preliminary data.</text>
</comment>
<accession>A0A9J5XSF8</accession>
<reference evidence="1 2" key="1">
    <citation type="submission" date="2020-09" db="EMBL/GenBank/DDBJ databases">
        <title>De no assembly of potato wild relative species, Solanum commersonii.</title>
        <authorList>
            <person name="Cho K."/>
        </authorList>
    </citation>
    <scope>NUCLEOTIDE SEQUENCE [LARGE SCALE GENOMIC DNA]</scope>
    <source>
        <strain evidence="1">LZ3.2</strain>
        <tissue evidence="1">Leaf</tissue>
    </source>
</reference>
<dbReference type="EMBL" id="JACXVP010000008">
    <property type="protein sequence ID" value="KAG5591121.1"/>
    <property type="molecule type" value="Genomic_DNA"/>
</dbReference>
<gene>
    <name evidence="1" type="ORF">H5410_041635</name>
</gene>
<organism evidence="1 2">
    <name type="scientific">Solanum commersonii</name>
    <name type="common">Commerson's wild potato</name>
    <name type="synonym">Commerson's nightshade</name>
    <dbReference type="NCBI Taxonomy" id="4109"/>
    <lineage>
        <taxon>Eukaryota</taxon>
        <taxon>Viridiplantae</taxon>
        <taxon>Streptophyta</taxon>
        <taxon>Embryophyta</taxon>
        <taxon>Tracheophyta</taxon>
        <taxon>Spermatophyta</taxon>
        <taxon>Magnoliopsida</taxon>
        <taxon>eudicotyledons</taxon>
        <taxon>Gunneridae</taxon>
        <taxon>Pentapetalae</taxon>
        <taxon>asterids</taxon>
        <taxon>lamiids</taxon>
        <taxon>Solanales</taxon>
        <taxon>Solanaceae</taxon>
        <taxon>Solanoideae</taxon>
        <taxon>Solaneae</taxon>
        <taxon>Solanum</taxon>
    </lineage>
</organism>
<protein>
    <submittedName>
        <fullName evidence="1">Uncharacterized protein</fullName>
    </submittedName>
</protein>
<dbReference type="Proteomes" id="UP000824120">
    <property type="component" value="Chromosome 8"/>
</dbReference>
<evidence type="ECO:0000313" key="2">
    <source>
        <dbReference type="Proteomes" id="UP000824120"/>
    </source>
</evidence>
<keyword evidence="2" id="KW-1185">Reference proteome</keyword>
<name>A0A9J5XSF8_SOLCO</name>
<evidence type="ECO:0000313" key="1">
    <source>
        <dbReference type="EMBL" id="KAG5591121.1"/>
    </source>
</evidence>
<proteinExistence type="predicted"/>